<dbReference type="CDD" id="cd06588">
    <property type="entry name" value="PhnB_like"/>
    <property type="match status" value="1"/>
</dbReference>
<dbReference type="InterPro" id="IPR028973">
    <property type="entry name" value="PhnB-like"/>
</dbReference>
<protein>
    <submittedName>
        <fullName evidence="2">Bleomycin resistance protein</fullName>
    </submittedName>
</protein>
<dbReference type="Pfam" id="PF00903">
    <property type="entry name" value="Glyoxalase"/>
    <property type="match status" value="1"/>
</dbReference>
<dbReference type="AlphaFoldDB" id="A0A2U1ZX91"/>
<sequence length="140" mass="14836">MSIAVTPHLNFRGDARAALEHYRDAFGGELAIATHGEAGPVEDPSEVDLVIWGQVAAPSGFRIMAFDVPAARPWDQGVASFFVSVRTTDGAELAASFEVLAQDGTVVVPLGPSPWSPLYGMVTDRFGVTWVLDVEVAHAG</sequence>
<comment type="caution">
    <text evidence="2">The sequence shown here is derived from an EMBL/GenBank/DDBJ whole genome shotgun (WGS) entry which is preliminary data.</text>
</comment>
<dbReference type="RefSeq" id="WP_109229987.1">
    <property type="nucleotide sequence ID" value="NZ_PYHR01000002.1"/>
</dbReference>
<organism evidence="2 3">
    <name type="scientific">Serinibacter arcticus</name>
    <dbReference type="NCBI Taxonomy" id="1655435"/>
    <lineage>
        <taxon>Bacteria</taxon>
        <taxon>Bacillati</taxon>
        <taxon>Actinomycetota</taxon>
        <taxon>Actinomycetes</taxon>
        <taxon>Micrococcales</taxon>
        <taxon>Beutenbergiaceae</taxon>
        <taxon>Serinibacter</taxon>
    </lineage>
</organism>
<dbReference type="OrthoDB" id="9795306at2"/>
<dbReference type="EMBL" id="PYHR01000002">
    <property type="protein sequence ID" value="PWD51607.1"/>
    <property type="molecule type" value="Genomic_DNA"/>
</dbReference>
<dbReference type="Gene3D" id="3.10.180.10">
    <property type="entry name" value="2,3-Dihydroxybiphenyl 1,2-Dioxygenase, domain 1"/>
    <property type="match status" value="1"/>
</dbReference>
<dbReference type="PANTHER" id="PTHR33990:SF1">
    <property type="entry name" value="PROTEIN YJDN"/>
    <property type="match status" value="1"/>
</dbReference>
<dbReference type="InterPro" id="IPR029068">
    <property type="entry name" value="Glyas_Bleomycin-R_OHBP_Dase"/>
</dbReference>
<dbReference type="PANTHER" id="PTHR33990">
    <property type="entry name" value="PROTEIN YJDN-RELATED"/>
    <property type="match status" value="1"/>
</dbReference>
<evidence type="ECO:0000313" key="2">
    <source>
        <dbReference type="EMBL" id="PWD51607.1"/>
    </source>
</evidence>
<feature type="domain" description="Glyoxalase/fosfomycin resistance/dioxygenase" evidence="1">
    <location>
        <begin position="11"/>
        <end position="131"/>
    </location>
</feature>
<evidence type="ECO:0000313" key="3">
    <source>
        <dbReference type="Proteomes" id="UP000245166"/>
    </source>
</evidence>
<proteinExistence type="predicted"/>
<reference evidence="2 3" key="1">
    <citation type="submission" date="2018-03" db="EMBL/GenBank/DDBJ databases">
        <title>Genome assembly of novel Miniimonas species PCH200.</title>
        <authorList>
            <person name="Thakur V."/>
            <person name="Kumar V."/>
            <person name="Singh D."/>
        </authorList>
    </citation>
    <scope>NUCLEOTIDE SEQUENCE [LARGE SCALE GENOMIC DNA]</scope>
    <source>
        <strain evidence="2 3">PCH200</strain>
    </source>
</reference>
<name>A0A2U1ZX91_9MICO</name>
<keyword evidence="3" id="KW-1185">Reference proteome</keyword>
<gene>
    <name evidence="2" type="ORF">C8046_14095</name>
</gene>
<dbReference type="SUPFAM" id="SSF54593">
    <property type="entry name" value="Glyoxalase/Bleomycin resistance protein/Dihydroxybiphenyl dioxygenase"/>
    <property type="match status" value="1"/>
</dbReference>
<dbReference type="Proteomes" id="UP000245166">
    <property type="component" value="Unassembled WGS sequence"/>
</dbReference>
<evidence type="ECO:0000259" key="1">
    <source>
        <dbReference type="Pfam" id="PF00903"/>
    </source>
</evidence>
<accession>A0A2U1ZX91</accession>
<dbReference type="InterPro" id="IPR004360">
    <property type="entry name" value="Glyas_Fos-R_dOase_dom"/>
</dbReference>